<evidence type="ECO:0000313" key="1">
    <source>
        <dbReference type="EMBL" id="KAJ8627996.1"/>
    </source>
</evidence>
<organism evidence="1 2">
    <name type="scientific">Persea americana</name>
    <name type="common">Avocado</name>
    <dbReference type="NCBI Taxonomy" id="3435"/>
    <lineage>
        <taxon>Eukaryota</taxon>
        <taxon>Viridiplantae</taxon>
        <taxon>Streptophyta</taxon>
        <taxon>Embryophyta</taxon>
        <taxon>Tracheophyta</taxon>
        <taxon>Spermatophyta</taxon>
        <taxon>Magnoliopsida</taxon>
        <taxon>Magnoliidae</taxon>
        <taxon>Laurales</taxon>
        <taxon>Lauraceae</taxon>
        <taxon>Persea</taxon>
    </lineage>
</organism>
<evidence type="ECO:0000313" key="2">
    <source>
        <dbReference type="Proteomes" id="UP001234297"/>
    </source>
</evidence>
<accession>A0ACC2L494</accession>
<dbReference type="Proteomes" id="UP001234297">
    <property type="component" value="Chromosome 6"/>
</dbReference>
<gene>
    <name evidence="1" type="ORF">MRB53_021303</name>
</gene>
<reference evidence="1 2" key="1">
    <citation type="journal article" date="2022" name="Hortic Res">
        <title>A haplotype resolved chromosomal level avocado genome allows analysis of novel avocado genes.</title>
        <authorList>
            <person name="Nath O."/>
            <person name="Fletcher S.J."/>
            <person name="Hayward A."/>
            <person name="Shaw L.M."/>
            <person name="Masouleh A.K."/>
            <person name="Furtado A."/>
            <person name="Henry R.J."/>
            <person name="Mitter N."/>
        </authorList>
    </citation>
    <scope>NUCLEOTIDE SEQUENCE [LARGE SCALE GENOMIC DNA]</scope>
    <source>
        <strain evidence="2">cv. Hass</strain>
    </source>
</reference>
<name>A0ACC2L494_PERAE</name>
<comment type="caution">
    <text evidence="1">The sequence shown here is derived from an EMBL/GenBank/DDBJ whole genome shotgun (WGS) entry which is preliminary data.</text>
</comment>
<sequence length="141" mass="15160">MLEFDMENFDKNVGSTSLSVEETRYQRKEPCSISTYLEFLNANSRDIGGDSPSETTTASSKATSDIHAPAAGMGLQAATMQSGPPTTQLLDSVVSLDVPTLHHHSDSAEAAGKLVEEQMESTSREVQAIEQHADQHVEPAP</sequence>
<keyword evidence="2" id="KW-1185">Reference proteome</keyword>
<dbReference type="EMBL" id="CM056814">
    <property type="protein sequence ID" value="KAJ8627996.1"/>
    <property type="molecule type" value="Genomic_DNA"/>
</dbReference>
<proteinExistence type="predicted"/>
<protein>
    <submittedName>
        <fullName evidence="1">Uncharacterized protein</fullName>
    </submittedName>
</protein>